<dbReference type="InterPro" id="IPR029064">
    <property type="entry name" value="Ribosomal_eL30-like_sf"/>
</dbReference>
<dbReference type="Proteomes" id="UP001623592">
    <property type="component" value="Unassembled WGS sequence"/>
</dbReference>
<feature type="domain" description="Ribosomal protein eL8/eL30/eS12/Gadd45" evidence="1">
    <location>
        <begin position="7"/>
        <end position="77"/>
    </location>
</feature>
<gene>
    <name evidence="2" type="ORF">ACJDT4_02125</name>
</gene>
<proteinExistence type="predicted"/>
<evidence type="ECO:0000313" key="2">
    <source>
        <dbReference type="EMBL" id="MFL0249205.1"/>
    </source>
</evidence>
<evidence type="ECO:0000259" key="1">
    <source>
        <dbReference type="Pfam" id="PF01248"/>
    </source>
</evidence>
<dbReference type="SUPFAM" id="SSF55315">
    <property type="entry name" value="L30e-like"/>
    <property type="match status" value="1"/>
</dbReference>
<dbReference type="RefSeq" id="WP_406785871.1">
    <property type="nucleotide sequence ID" value="NZ_JBJIAA010000001.1"/>
</dbReference>
<dbReference type="Gene3D" id="3.30.1330.30">
    <property type="match status" value="1"/>
</dbReference>
<keyword evidence="3" id="KW-1185">Reference proteome</keyword>
<sequence length="79" mass="8787">MVNRLPGKRVVGVKQSIKAINEGIVKIVYLAKDADTELFKNVEKLSKEHSLQIVYVDTMKELGKMCNIDVKASTAVVLK</sequence>
<dbReference type="PRINTS" id="PR00884">
    <property type="entry name" value="RIBOSOMALHS6"/>
</dbReference>
<dbReference type="Pfam" id="PF01248">
    <property type="entry name" value="Ribosomal_L7Ae"/>
    <property type="match status" value="1"/>
</dbReference>
<name>A0ABW8T9W8_9CLOT</name>
<evidence type="ECO:0000313" key="3">
    <source>
        <dbReference type="Proteomes" id="UP001623592"/>
    </source>
</evidence>
<dbReference type="InterPro" id="IPR004038">
    <property type="entry name" value="Ribosomal_eL8/eL30/eS12/Gad45"/>
</dbReference>
<comment type="caution">
    <text evidence="2">The sequence shown here is derived from an EMBL/GenBank/DDBJ whole genome shotgun (WGS) entry which is preliminary data.</text>
</comment>
<dbReference type="EMBL" id="JBJIAA010000001">
    <property type="protein sequence ID" value="MFL0249205.1"/>
    <property type="molecule type" value="Genomic_DNA"/>
</dbReference>
<organism evidence="2 3">
    <name type="scientific">Clostridium neuense</name>
    <dbReference type="NCBI Taxonomy" id="1728934"/>
    <lineage>
        <taxon>Bacteria</taxon>
        <taxon>Bacillati</taxon>
        <taxon>Bacillota</taxon>
        <taxon>Clostridia</taxon>
        <taxon>Eubacteriales</taxon>
        <taxon>Clostridiaceae</taxon>
        <taxon>Clostridium</taxon>
    </lineage>
</organism>
<protein>
    <submittedName>
        <fullName evidence="2">Ribosomal L7Ae/L30e/S12e/Gadd45 family protein</fullName>
    </submittedName>
</protein>
<reference evidence="2 3" key="1">
    <citation type="submission" date="2024-11" db="EMBL/GenBank/DDBJ databases">
        <authorList>
            <person name="Heng Y.C."/>
            <person name="Lim A.C.H."/>
            <person name="Lee J.K.Y."/>
            <person name="Kittelmann S."/>
        </authorList>
    </citation>
    <scope>NUCLEOTIDE SEQUENCE [LARGE SCALE GENOMIC DNA]</scope>
    <source>
        <strain evidence="2 3">WILCCON 0114</strain>
    </source>
</reference>
<accession>A0ABW8T9W8</accession>